<dbReference type="KEGG" id="pfm:Pyrfu_1140"/>
<dbReference type="Pfam" id="PF01850">
    <property type="entry name" value="PIN"/>
    <property type="match status" value="1"/>
</dbReference>
<dbReference type="HOGENOM" id="CLU_2839508_0_0_2"/>
<dbReference type="STRING" id="694429.Pyrfu_1140"/>
<feature type="domain" description="PIN" evidence="1">
    <location>
        <begin position="13"/>
        <end position="59"/>
    </location>
</feature>
<evidence type="ECO:0000313" key="3">
    <source>
        <dbReference type="Proteomes" id="UP000001037"/>
    </source>
</evidence>
<dbReference type="EMBL" id="CP002838">
    <property type="protein sequence ID" value="AEM39005.1"/>
    <property type="molecule type" value="Genomic_DNA"/>
</dbReference>
<reference evidence="2 3" key="1">
    <citation type="journal article" date="2011" name="Stand. Genomic Sci.">
        <title>Complete genome sequence of the hyperthermophilic chemolithoautotroph Pyrolobus fumarii type strain (1A).</title>
        <authorList>
            <person name="Anderson I."/>
            <person name="Goker M."/>
            <person name="Nolan M."/>
            <person name="Lucas S."/>
            <person name="Hammon N."/>
            <person name="Deshpande S."/>
            <person name="Cheng J.F."/>
            <person name="Tapia R."/>
            <person name="Han C."/>
            <person name="Goodwin L."/>
            <person name="Pitluck S."/>
            <person name="Huntemann M."/>
            <person name="Liolios K."/>
            <person name="Ivanova N."/>
            <person name="Pagani I."/>
            <person name="Mavromatis K."/>
            <person name="Ovchinikova G."/>
            <person name="Pati A."/>
            <person name="Chen A."/>
            <person name="Palaniappan K."/>
            <person name="Land M."/>
            <person name="Hauser L."/>
            <person name="Brambilla E.M."/>
            <person name="Huber H."/>
            <person name="Yasawong M."/>
            <person name="Rohde M."/>
            <person name="Spring S."/>
            <person name="Abt B."/>
            <person name="Sikorski J."/>
            <person name="Wirth R."/>
            <person name="Detter J.C."/>
            <person name="Woyke T."/>
            <person name="Bristow J."/>
            <person name="Eisen J.A."/>
            <person name="Markowitz V."/>
            <person name="Hugenholtz P."/>
            <person name="Kyrpides N.C."/>
            <person name="Klenk H.P."/>
            <person name="Lapidus A."/>
        </authorList>
    </citation>
    <scope>NUCLEOTIDE SEQUENCE [LARGE SCALE GENOMIC DNA]</scope>
    <source>
        <strain evidence="3">DSM 11204 / 1A</strain>
    </source>
</reference>
<dbReference type="GeneID" id="89764530"/>
<accession>G0EFI1</accession>
<dbReference type="RefSeq" id="WP_014026682.1">
    <property type="nucleotide sequence ID" value="NC_015931.1"/>
</dbReference>
<keyword evidence="3" id="KW-1185">Reference proteome</keyword>
<gene>
    <name evidence="2" type="ordered locus">Pyrfu_1140</name>
</gene>
<dbReference type="InParanoid" id="G0EFI1"/>
<evidence type="ECO:0000259" key="1">
    <source>
        <dbReference type="Pfam" id="PF01850"/>
    </source>
</evidence>
<organism evidence="2 3">
    <name type="scientific">Pyrolobus fumarii (strain DSM 11204 / 1A)</name>
    <dbReference type="NCBI Taxonomy" id="694429"/>
    <lineage>
        <taxon>Archaea</taxon>
        <taxon>Thermoproteota</taxon>
        <taxon>Thermoprotei</taxon>
        <taxon>Desulfurococcales</taxon>
        <taxon>Pyrodictiaceae</taxon>
        <taxon>Pyrolobus</taxon>
    </lineage>
</organism>
<dbReference type="Proteomes" id="UP000001037">
    <property type="component" value="Chromosome"/>
</dbReference>
<sequence length="65" mass="7172">MSVGYPRGSSRCFYDTNVVAAYILGEEGRVEIAERVLRSCAARGISVITLHELAYIALKRGLRRG</sequence>
<dbReference type="AlphaFoldDB" id="G0EFI1"/>
<dbReference type="InterPro" id="IPR029060">
    <property type="entry name" value="PIN-like_dom_sf"/>
</dbReference>
<dbReference type="SUPFAM" id="SSF88723">
    <property type="entry name" value="PIN domain-like"/>
    <property type="match status" value="1"/>
</dbReference>
<proteinExistence type="predicted"/>
<dbReference type="InterPro" id="IPR002716">
    <property type="entry name" value="PIN_dom"/>
</dbReference>
<evidence type="ECO:0000313" key="2">
    <source>
        <dbReference type="EMBL" id="AEM39005.1"/>
    </source>
</evidence>
<name>G0EFI1_PYRF1</name>
<protein>
    <recommendedName>
        <fullName evidence="1">PIN domain-containing protein</fullName>
    </recommendedName>
</protein>